<evidence type="ECO:0000313" key="2">
    <source>
        <dbReference type="Proteomes" id="UP000233556"/>
    </source>
</evidence>
<dbReference type="PANTHER" id="PTHR33332">
    <property type="entry name" value="REVERSE TRANSCRIPTASE DOMAIN-CONTAINING PROTEIN"/>
    <property type="match status" value="1"/>
</dbReference>
<evidence type="ECO:0000313" key="1">
    <source>
        <dbReference type="EMBL" id="PKU43503.1"/>
    </source>
</evidence>
<organism evidence="1 2">
    <name type="scientific">Limosa lapponica baueri</name>
    <dbReference type="NCBI Taxonomy" id="1758121"/>
    <lineage>
        <taxon>Eukaryota</taxon>
        <taxon>Metazoa</taxon>
        <taxon>Chordata</taxon>
        <taxon>Craniata</taxon>
        <taxon>Vertebrata</taxon>
        <taxon>Euteleostomi</taxon>
        <taxon>Archelosauria</taxon>
        <taxon>Archosauria</taxon>
        <taxon>Dinosauria</taxon>
        <taxon>Saurischia</taxon>
        <taxon>Theropoda</taxon>
        <taxon>Coelurosauria</taxon>
        <taxon>Aves</taxon>
        <taxon>Neognathae</taxon>
        <taxon>Neoaves</taxon>
        <taxon>Charadriiformes</taxon>
        <taxon>Scolopacidae</taxon>
        <taxon>Limosa</taxon>
    </lineage>
</organism>
<dbReference type="OrthoDB" id="73680at2759"/>
<sequence>MRFNKARCRVLRLDRGNPQCQYRLEDEGTESSSAEKGLGIPVDEKLGMSQQCVFAAQKANHILGCILSNMASRSREVILPLYSTLMYQRKAYIFQYKNKELQIKLEGGKLKTTELPCPVYMSRRKICERYSYAHRAVRKQEVPKPLAAGWLLVIRYTAVKSPTLSPQFHILVFLFSPRHMRRVGLSTEWKYAENFPMGRKDYSKERAKLNPRDKR</sequence>
<reference evidence="2" key="1">
    <citation type="submission" date="2017-11" db="EMBL/GenBank/DDBJ databases">
        <authorList>
            <person name="Lima N.C."/>
            <person name="Parody-Merino A.M."/>
            <person name="Battley P.F."/>
            <person name="Fidler A.E."/>
            <person name="Prosdocimi F."/>
        </authorList>
    </citation>
    <scope>NUCLEOTIDE SEQUENCE [LARGE SCALE GENOMIC DNA]</scope>
</reference>
<dbReference type="EMBL" id="KZ505897">
    <property type="protein sequence ID" value="PKU43503.1"/>
    <property type="molecule type" value="Genomic_DNA"/>
</dbReference>
<keyword evidence="2" id="KW-1185">Reference proteome</keyword>
<accession>A0A2I0UC04</accession>
<name>A0A2I0UC04_LIMLA</name>
<reference evidence="2" key="2">
    <citation type="submission" date="2017-12" db="EMBL/GenBank/DDBJ databases">
        <title>Genome sequence of the Bar-tailed Godwit (Limosa lapponica baueri).</title>
        <authorList>
            <person name="Lima N.C.B."/>
            <person name="Parody-Merino A.M."/>
            <person name="Battley P.F."/>
            <person name="Fidler A.E."/>
            <person name="Prosdocimi F."/>
        </authorList>
    </citation>
    <scope>NUCLEOTIDE SEQUENCE [LARGE SCALE GENOMIC DNA]</scope>
</reference>
<dbReference type="Proteomes" id="UP000233556">
    <property type="component" value="Unassembled WGS sequence"/>
</dbReference>
<evidence type="ECO:0008006" key="3">
    <source>
        <dbReference type="Google" id="ProtNLM"/>
    </source>
</evidence>
<protein>
    <recommendedName>
        <fullName evidence="3">Rna-directed dna polymerase from mobile element jockey-like</fullName>
    </recommendedName>
</protein>
<dbReference type="AlphaFoldDB" id="A0A2I0UC04"/>
<proteinExistence type="predicted"/>
<gene>
    <name evidence="1" type="ORF">llap_6192</name>
</gene>